<feature type="active site" evidence="4">
    <location>
        <position position="67"/>
    </location>
</feature>
<comment type="subcellular location">
    <subcellularLocation>
        <location evidence="1">Secreted</location>
    </subcellularLocation>
</comment>
<dbReference type="CDD" id="cd00125">
    <property type="entry name" value="PLA2c"/>
    <property type="match status" value="1"/>
</dbReference>
<dbReference type="GO" id="GO:0005509">
    <property type="term" value="F:calcium ion binding"/>
    <property type="evidence" value="ECO:0007669"/>
    <property type="project" value="InterPro"/>
</dbReference>
<dbReference type="PANTHER" id="PTHR11716">
    <property type="entry name" value="PHOSPHOLIPASE A2 FAMILY MEMBER"/>
    <property type="match status" value="1"/>
</dbReference>
<feature type="disulfide bond" evidence="6">
    <location>
        <begin position="48"/>
        <end position="64"/>
    </location>
</feature>
<dbReference type="Gene3D" id="1.20.90.10">
    <property type="entry name" value="Phospholipase A2 domain"/>
    <property type="match status" value="1"/>
</dbReference>
<keyword evidence="8" id="KW-0732">Signal</keyword>
<keyword evidence="5" id="KW-0479">Metal-binding</keyword>
<organism evidence="10 11">
    <name type="scientific">Myiagra hebetior</name>
    <dbReference type="NCBI Taxonomy" id="381031"/>
    <lineage>
        <taxon>Eukaryota</taxon>
        <taxon>Metazoa</taxon>
        <taxon>Chordata</taxon>
        <taxon>Craniata</taxon>
        <taxon>Vertebrata</taxon>
        <taxon>Euteleostomi</taxon>
        <taxon>Archelosauria</taxon>
        <taxon>Archosauria</taxon>
        <taxon>Dinosauria</taxon>
        <taxon>Saurischia</taxon>
        <taxon>Theropoda</taxon>
        <taxon>Coelurosauria</taxon>
        <taxon>Aves</taxon>
        <taxon>Neognathae</taxon>
        <taxon>Neoaves</taxon>
        <taxon>Telluraves</taxon>
        <taxon>Australaves</taxon>
        <taxon>Passeriformes</taxon>
        <taxon>Corvoidea</taxon>
        <taxon>Monarchidae</taxon>
        <taxon>Myiagra</taxon>
    </lineage>
</organism>
<evidence type="ECO:0000256" key="8">
    <source>
        <dbReference type="SAM" id="SignalP"/>
    </source>
</evidence>
<dbReference type="InterPro" id="IPR001211">
    <property type="entry name" value="PLA2"/>
</dbReference>
<dbReference type="PANTHER" id="PTHR11716:SF9">
    <property type="entry name" value="PHOSPHOLIPASE A2, MEMBRANE ASSOCIATED"/>
    <property type="match status" value="1"/>
</dbReference>
<dbReference type="GO" id="GO:0006644">
    <property type="term" value="P:phospholipid metabolic process"/>
    <property type="evidence" value="ECO:0007669"/>
    <property type="project" value="InterPro"/>
</dbReference>
<evidence type="ECO:0000259" key="9">
    <source>
        <dbReference type="SMART" id="SM00085"/>
    </source>
</evidence>
<feature type="disulfide bond" evidence="6">
    <location>
        <begin position="63"/>
        <end position="117"/>
    </location>
</feature>
<feature type="non-terminal residue" evidence="10">
    <location>
        <position position="137"/>
    </location>
</feature>
<dbReference type="PROSITE" id="PS00118">
    <property type="entry name" value="PA2_HIS"/>
    <property type="match status" value="1"/>
</dbReference>
<reference evidence="10 11" key="1">
    <citation type="submission" date="2019-09" db="EMBL/GenBank/DDBJ databases">
        <title>Bird 10,000 Genomes (B10K) Project - Family phase.</title>
        <authorList>
            <person name="Zhang G."/>
        </authorList>
    </citation>
    <scope>NUCLEOTIDE SEQUENCE [LARGE SCALE GENOMIC DNA]</scope>
    <source>
        <strain evidence="10">B10K-DU-001-33</strain>
        <tissue evidence="10">Muscle</tissue>
    </source>
</reference>
<accession>A0A7K9J4B5</accession>
<dbReference type="SMART" id="SM00085">
    <property type="entry name" value="PA2c"/>
    <property type="match status" value="1"/>
</dbReference>
<dbReference type="Proteomes" id="UP000534930">
    <property type="component" value="Unassembled WGS sequence"/>
</dbReference>
<evidence type="ECO:0000256" key="7">
    <source>
        <dbReference type="RuleBase" id="RU003654"/>
    </source>
</evidence>
<comment type="caution">
    <text evidence="10">The sequence shown here is derived from an EMBL/GenBank/DDBJ whole genome shotgun (WGS) entry which is preliminary data.</text>
</comment>
<dbReference type="EMBL" id="VWZQ01009470">
    <property type="protein sequence ID" value="NXH32928.1"/>
    <property type="molecule type" value="Genomic_DNA"/>
</dbReference>
<keyword evidence="3 6" id="KW-1015">Disulfide bond</keyword>
<proteinExistence type="inferred from homology"/>
<feature type="non-terminal residue" evidence="10">
    <location>
        <position position="1"/>
    </location>
</feature>
<dbReference type="GO" id="GO:0005576">
    <property type="term" value="C:extracellular region"/>
    <property type="evidence" value="ECO:0007669"/>
    <property type="project" value="UniProtKB-SubCell"/>
</dbReference>
<evidence type="ECO:0000256" key="3">
    <source>
        <dbReference type="ARBA" id="ARBA00023157"/>
    </source>
</evidence>
<dbReference type="GO" id="GO:0016042">
    <property type="term" value="P:lipid catabolic process"/>
    <property type="evidence" value="ECO:0007669"/>
    <property type="project" value="InterPro"/>
</dbReference>
<dbReference type="GO" id="GO:0042130">
    <property type="term" value="P:negative regulation of T cell proliferation"/>
    <property type="evidence" value="ECO:0007669"/>
    <property type="project" value="TreeGrafter"/>
</dbReference>
<feature type="disulfide bond" evidence="6">
    <location>
        <begin position="79"/>
        <end position="103"/>
    </location>
</feature>
<dbReference type="InterPro" id="IPR033113">
    <property type="entry name" value="PLA2_histidine"/>
</dbReference>
<feature type="domain" description="Phospholipase A2-like central" evidence="9">
    <location>
        <begin position="21"/>
        <end position="137"/>
    </location>
</feature>
<dbReference type="PRINTS" id="PR00389">
    <property type="entry name" value="PHPHLIPASEA2"/>
</dbReference>
<dbReference type="AlphaFoldDB" id="A0A7K9J4B5"/>
<evidence type="ECO:0000313" key="10">
    <source>
        <dbReference type="EMBL" id="NXH32928.1"/>
    </source>
</evidence>
<evidence type="ECO:0000256" key="4">
    <source>
        <dbReference type="PIRSR" id="PIRSR601211-1"/>
    </source>
</evidence>
<protein>
    <submittedName>
        <fullName evidence="10">PA2GA Phospholipase</fullName>
    </submittedName>
</protein>
<feature type="chain" id="PRO_5029914289" evidence="8">
    <location>
        <begin position="21"/>
        <end position="137"/>
    </location>
</feature>
<keyword evidence="11" id="KW-1185">Reference proteome</keyword>
<dbReference type="Pfam" id="PF00068">
    <property type="entry name" value="Phospholip_A2_1"/>
    <property type="match status" value="1"/>
</dbReference>
<name>A0A7K9J4B5_9CORV</name>
<feature type="signal peptide" evidence="8">
    <location>
        <begin position="1"/>
        <end position="20"/>
    </location>
</feature>
<feature type="disulfide bond" evidence="6">
    <location>
        <begin position="70"/>
        <end position="110"/>
    </location>
</feature>
<evidence type="ECO:0000256" key="1">
    <source>
        <dbReference type="ARBA" id="ARBA00004613"/>
    </source>
</evidence>
<dbReference type="InterPro" id="IPR036444">
    <property type="entry name" value="PLipase_A2_dom_sf"/>
</dbReference>
<comment type="cofactor">
    <cofactor evidence="5">
        <name>Ca(2+)</name>
        <dbReference type="ChEBI" id="CHEBI:29108"/>
    </cofactor>
    <text evidence="5">Binds 1 Ca(2+) ion per subunit.</text>
</comment>
<dbReference type="InterPro" id="IPR016090">
    <property type="entry name" value="PLA2-like_dom"/>
</dbReference>
<dbReference type="GO" id="GO:0047498">
    <property type="term" value="F:calcium-dependent phospholipase A2 activity"/>
    <property type="evidence" value="ECO:0007669"/>
    <property type="project" value="TreeGrafter"/>
</dbReference>
<evidence type="ECO:0000313" key="11">
    <source>
        <dbReference type="Proteomes" id="UP000534930"/>
    </source>
</evidence>
<evidence type="ECO:0000256" key="6">
    <source>
        <dbReference type="PIRSR" id="PIRSR601211-3"/>
    </source>
</evidence>
<dbReference type="FunFam" id="1.20.90.10:FF:000001">
    <property type="entry name" value="Basic phospholipase A2 homolog"/>
    <property type="match status" value="1"/>
</dbReference>
<feature type="active site" evidence="4">
    <location>
        <position position="111"/>
    </location>
</feature>
<gene>
    <name evidence="10" type="primary">Pla2g2a_0</name>
    <name evidence="10" type="ORF">MYIHEB_R05160</name>
</gene>
<sequence length="137" mass="15332">MNSLLGLAVLFAWGLSPAHGSLLELHQMVTEATGKNALLHYGFYGCHCGLVAQGKPKDATDRCCQVHHACYQKLLNYQCDAATQLYHYMWNGAKLTCGKDGQCSSWSCKCDRKLALCLRKNVGSYNQLYQFYPKQNC</sequence>
<feature type="binding site" evidence="5">
    <location>
        <position position="49"/>
    </location>
    <ligand>
        <name>Ca(2+)</name>
        <dbReference type="ChEBI" id="CHEBI:29108"/>
    </ligand>
</feature>
<evidence type="ECO:0000256" key="2">
    <source>
        <dbReference type="ARBA" id="ARBA00022525"/>
    </source>
</evidence>
<dbReference type="GO" id="GO:0005543">
    <property type="term" value="F:phospholipid binding"/>
    <property type="evidence" value="ECO:0007669"/>
    <property type="project" value="TreeGrafter"/>
</dbReference>
<keyword evidence="2" id="KW-0964">Secreted</keyword>
<comment type="similarity">
    <text evidence="7">Belongs to the phospholipase A2 family.</text>
</comment>
<feature type="disulfide bond" evidence="6">
    <location>
        <begin position="97"/>
        <end position="108"/>
    </location>
</feature>
<dbReference type="SUPFAM" id="SSF48619">
    <property type="entry name" value="Phospholipase A2, PLA2"/>
    <property type="match status" value="1"/>
</dbReference>
<dbReference type="GO" id="GO:0050482">
    <property type="term" value="P:arachidonate secretion"/>
    <property type="evidence" value="ECO:0007669"/>
    <property type="project" value="InterPro"/>
</dbReference>
<evidence type="ECO:0000256" key="5">
    <source>
        <dbReference type="PIRSR" id="PIRSR601211-2"/>
    </source>
</evidence>
<keyword evidence="5" id="KW-0106">Calcium</keyword>